<name>V5FXD0_BYSSN</name>
<keyword evidence="6" id="KW-1185">Reference proteome</keyword>
<sequence>MESPDAASARATQADRKFHPDDICFLKSDPSLIGMVDRTYYDVETHEPLGEDLIVSHVPVPENQLLEFLSSGIPPKGYVYVAFSEPTQGSSLVHENDLELVDRSLEIGHVVKRHPRDTVSGTVISASTKCILQPIAFRPIDPGTGERGAVHFTEKAIDNLDEPSDPQSQDTPPLLFDIPSEELRDYDEFHEGDYIIYKQKFGVVQQVDRDTVFMLPNRTLVSPLNPVLELPISLGTKSIVSMPSNADGVNHFPLGEGRWCTSMPSETLYPGQFALTSASNLRRGHWISGGYESENPLPGGHIVATPPMDIHVDWLCSNIFAAGRLPFGPSSEVIRASTIQGQAVIYDEGKLPRNSSHGTARSDSYLSVGDRVRFRDPAGAAVKYSQFDRIPKDQSFGYDLNIFKIVSCKTEITVQWQDLSVTTEPSTSLYKFPVPEAEVWPGETVSLKDAIETHSTNDRGTPGPLHYHTSESNSTVLRPKKIGIVQTVNSKERIASVRWYRDPKVDLLHQGNVLRPTSVLGEISNEITDVSMYELVTHPVLVKSRGDIVLMPPQRIHETIIPQTPSHPSSAGAGPCLFSYLFPANFSQANMYLDHLKDVLLTQEWFKDSTEIDTTPLPARHSVRRDDFPLKTPNDWIGHIISIGLDGTITVRLGALQDCRDVCVPLEKILFVLDGDAESGNGPSVEGLDELFDAPLDLYGLDSRAIFQMIVYEGGQRLDGDSDDGLWETEDEDDENEDSASDEDTSDDSFPVPEVAEITVAEQPDNEESGDVRAPAAEERTSDNNQSAIVGSAQPISCPPNFAVLETSPPPDHHFVGRPVPDAGAQRLRRVRREYEILVTSLPEGIFVRTWESRTDLLRVLIIGPQGTPYEHAPFVIDFYFDEQFPVSPPATFFHSWTNGMGQINPNLYEDGKICLSILGTWPTKNPDENWSSTKSTVLQILVSIMGLVLVKDPFYSTYETGAALGTMLTVILDEAGFEAFASEGDSRVEASQYTERAFVMTRSFIKYALDNSIADLEDVLVWHYLPGSGGTDGSQRPQLLKQVISEGNSMIDHYNSTPNKAVTRENAASPFISRLSLGAVVMLRKHITALQKILAVATEISDTA</sequence>
<dbReference type="PROSITE" id="PS50127">
    <property type="entry name" value="UBC_2"/>
    <property type="match status" value="1"/>
</dbReference>
<dbReference type="EMBL" id="BAUL01000173">
    <property type="protein sequence ID" value="GAD96753.1"/>
    <property type="molecule type" value="Genomic_DNA"/>
</dbReference>
<keyword evidence="2" id="KW-0833">Ubl conjugation pathway</keyword>
<dbReference type="SUPFAM" id="SSF54495">
    <property type="entry name" value="UBC-like"/>
    <property type="match status" value="1"/>
</dbReference>
<dbReference type="AlphaFoldDB" id="V5FXD0"/>
<feature type="domain" description="UBC core" evidence="4">
    <location>
        <begin position="826"/>
        <end position="994"/>
    </location>
</feature>
<dbReference type="InterPro" id="IPR057733">
    <property type="entry name" value="UBE2O-like_SH3-B"/>
</dbReference>
<evidence type="ECO:0000256" key="3">
    <source>
        <dbReference type="SAM" id="MobiDB-lite"/>
    </source>
</evidence>
<evidence type="ECO:0000256" key="1">
    <source>
        <dbReference type="ARBA" id="ARBA00022679"/>
    </source>
</evidence>
<comment type="caution">
    <text evidence="5">The sequence shown here is derived from an EMBL/GenBank/DDBJ whole genome shotgun (WGS) entry which is preliminary data.</text>
</comment>
<dbReference type="SMART" id="SM00212">
    <property type="entry name" value="UBCc"/>
    <property type="match status" value="1"/>
</dbReference>
<evidence type="ECO:0000313" key="5">
    <source>
        <dbReference type="EMBL" id="GAD96753.1"/>
    </source>
</evidence>
<evidence type="ECO:0000259" key="4">
    <source>
        <dbReference type="PROSITE" id="PS50127"/>
    </source>
</evidence>
<organism evidence="5 6">
    <name type="scientific">Byssochlamys spectabilis (strain No. 5 / NBRC 109023)</name>
    <name type="common">Paecilomyces variotii</name>
    <dbReference type="NCBI Taxonomy" id="1356009"/>
    <lineage>
        <taxon>Eukaryota</taxon>
        <taxon>Fungi</taxon>
        <taxon>Dikarya</taxon>
        <taxon>Ascomycota</taxon>
        <taxon>Pezizomycotina</taxon>
        <taxon>Eurotiomycetes</taxon>
        <taxon>Eurotiomycetidae</taxon>
        <taxon>Eurotiales</taxon>
        <taxon>Thermoascaceae</taxon>
        <taxon>Paecilomyces</taxon>
    </lineage>
</organism>
<dbReference type="HOGENOM" id="CLU_005619_1_0_1"/>
<dbReference type="PANTHER" id="PTHR46116:SF15">
    <property type="entry name" value="(E3-INDEPENDENT) E2 UBIQUITIN-CONJUGATING ENZYME"/>
    <property type="match status" value="1"/>
</dbReference>
<dbReference type="GO" id="GO:0061631">
    <property type="term" value="F:ubiquitin conjugating enzyme activity"/>
    <property type="evidence" value="ECO:0007669"/>
    <property type="project" value="TreeGrafter"/>
</dbReference>
<dbReference type="Pfam" id="PF23043">
    <property type="entry name" value="SH3-B_UBE2O"/>
    <property type="match status" value="1"/>
</dbReference>
<dbReference type="Proteomes" id="UP000018001">
    <property type="component" value="Unassembled WGS sequence"/>
</dbReference>
<dbReference type="PANTHER" id="PTHR46116">
    <property type="entry name" value="(E3-INDEPENDENT) E2 UBIQUITIN-CONJUGATING ENZYME"/>
    <property type="match status" value="1"/>
</dbReference>
<protein>
    <submittedName>
        <fullName evidence="5">Ubiquitin conjugating enzyme</fullName>
    </submittedName>
</protein>
<evidence type="ECO:0000313" key="6">
    <source>
        <dbReference type="Proteomes" id="UP000018001"/>
    </source>
</evidence>
<dbReference type="Gene3D" id="3.10.110.10">
    <property type="entry name" value="Ubiquitin Conjugating Enzyme"/>
    <property type="match status" value="1"/>
</dbReference>
<dbReference type="Pfam" id="PF00179">
    <property type="entry name" value="UQ_con"/>
    <property type="match status" value="1"/>
</dbReference>
<gene>
    <name evidence="5" type="ORF">PVAR5_5418</name>
</gene>
<dbReference type="InterPro" id="IPR016135">
    <property type="entry name" value="UBQ-conjugating_enzyme/RWD"/>
</dbReference>
<dbReference type="CDD" id="cd23837">
    <property type="entry name" value="UBCc_UBE2O"/>
    <property type="match status" value="1"/>
</dbReference>
<evidence type="ECO:0000256" key="2">
    <source>
        <dbReference type="ARBA" id="ARBA00022786"/>
    </source>
</evidence>
<reference evidence="6" key="1">
    <citation type="journal article" date="2014" name="Genome Announc.">
        <title>Draft genome sequence of the formaldehyde-resistant fungus Byssochlamys spectabilis No. 5 (anamorph Paecilomyces variotii No. 5) (NBRC109023).</title>
        <authorList>
            <person name="Oka T."/>
            <person name="Ekino K."/>
            <person name="Fukuda K."/>
            <person name="Nomura Y."/>
        </authorList>
    </citation>
    <scope>NUCLEOTIDE SEQUENCE [LARGE SCALE GENOMIC DNA]</scope>
    <source>
        <strain evidence="6">No. 5 / NBRC 109023</strain>
    </source>
</reference>
<feature type="region of interest" description="Disordered" evidence="3">
    <location>
        <begin position="718"/>
        <end position="793"/>
    </location>
</feature>
<dbReference type="FunFam" id="3.10.110.10:FF:000094">
    <property type="entry name" value="Probable ubiquitin-conjugating enzyme E2 23"/>
    <property type="match status" value="1"/>
</dbReference>
<dbReference type="InterPro" id="IPR000608">
    <property type="entry name" value="UBC"/>
</dbReference>
<dbReference type="InParanoid" id="V5FXD0"/>
<dbReference type="OrthoDB" id="47801at2759"/>
<dbReference type="eggNOG" id="KOG0895">
    <property type="taxonomic scope" value="Eukaryota"/>
</dbReference>
<accession>V5FXD0</accession>
<proteinExistence type="predicted"/>
<keyword evidence="1" id="KW-0808">Transferase</keyword>
<feature type="compositionally biased region" description="Acidic residues" evidence="3">
    <location>
        <begin position="721"/>
        <end position="747"/>
    </location>
</feature>